<keyword evidence="10" id="KW-0812">Transmembrane</keyword>
<keyword evidence="7" id="KW-0325">Glycoprotein</keyword>
<dbReference type="AlphaFoldDB" id="A0ABD2BE50"/>
<keyword evidence="10" id="KW-1133">Transmembrane helix</keyword>
<evidence type="ECO:0000256" key="7">
    <source>
        <dbReference type="ARBA" id="ARBA00023180"/>
    </source>
</evidence>
<dbReference type="Proteomes" id="UP001607302">
    <property type="component" value="Unassembled WGS sequence"/>
</dbReference>
<dbReference type="GO" id="GO:0005886">
    <property type="term" value="C:plasma membrane"/>
    <property type="evidence" value="ECO:0007669"/>
    <property type="project" value="UniProtKB-SubCell"/>
</dbReference>
<evidence type="ECO:0000256" key="10">
    <source>
        <dbReference type="SAM" id="Phobius"/>
    </source>
</evidence>
<reference evidence="12 13" key="1">
    <citation type="journal article" date="2024" name="Ann. Entomol. Soc. Am.">
        <title>Genomic analyses of the southern and eastern yellowjacket wasps (Hymenoptera: Vespidae) reveal evolutionary signatures of social life.</title>
        <authorList>
            <person name="Catto M.A."/>
            <person name="Caine P.B."/>
            <person name="Orr S.E."/>
            <person name="Hunt B.G."/>
            <person name="Goodisman M.A.D."/>
        </authorList>
    </citation>
    <scope>NUCLEOTIDE SEQUENCE [LARGE SCALE GENOMIC DNA]</scope>
    <source>
        <strain evidence="12">233</strain>
        <tissue evidence="12">Head and thorax</tissue>
    </source>
</reference>
<dbReference type="InterPro" id="IPR003599">
    <property type="entry name" value="Ig_sub"/>
</dbReference>
<dbReference type="InterPro" id="IPR013783">
    <property type="entry name" value="Ig-like_fold"/>
</dbReference>
<feature type="domain" description="Ig-like" evidence="11">
    <location>
        <begin position="251"/>
        <end position="348"/>
    </location>
</feature>
<comment type="subcellular location">
    <subcellularLocation>
        <location evidence="1">Cell membrane</location>
    </subcellularLocation>
</comment>
<feature type="compositionally biased region" description="Basic residues" evidence="9">
    <location>
        <begin position="366"/>
        <end position="378"/>
    </location>
</feature>
<evidence type="ECO:0000256" key="3">
    <source>
        <dbReference type="ARBA" id="ARBA00022729"/>
    </source>
</evidence>
<evidence type="ECO:0000256" key="5">
    <source>
        <dbReference type="ARBA" id="ARBA00023136"/>
    </source>
</evidence>
<dbReference type="PANTHER" id="PTHR12231">
    <property type="entry name" value="CTX-RELATED TYPE I TRANSMEMBRANE PROTEIN"/>
    <property type="match status" value="1"/>
</dbReference>
<dbReference type="InterPro" id="IPR007110">
    <property type="entry name" value="Ig-like_dom"/>
</dbReference>
<dbReference type="Pfam" id="PF13927">
    <property type="entry name" value="Ig_3"/>
    <property type="match status" value="1"/>
</dbReference>
<keyword evidence="6" id="KW-1015">Disulfide bond</keyword>
<evidence type="ECO:0000256" key="9">
    <source>
        <dbReference type="SAM" id="MobiDB-lite"/>
    </source>
</evidence>
<dbReference type="InterPro" id="IPR036179">
    <property type="entry name" value="Ig-like_dom_sf"/>
</dbReference>
<gene>
    <name evidence="12" type="ORF">V1478_005413</name>
</gene>
<evidence type="ECO:0000313" key="13">
    <source>
        <dbReference type="Proteomes" id="UP001607302"/>
    </source>
</evidence>
<feature type="transmembrane region" description="Helical" evidence="10">
    <location>
        <begin position="446"/>
        <end position="463"/>
    </location>
</feature>
<keyword evidence="4" id="KW-0677">Repeat</keyword>
<dbReference type="InterPro" id="IPR003598">
    <property type="entry name" value="Ig_sub2"/>
</dbReference>
<keyword evidence="13" id="KW-1185">Reference proteome</keyword>
<evidence type="ECO:0000256" key="6">
    <source>
        <dbReference type="ARBA" id="ARBA00023157"/>
    </source>
</evidence>
<evidence type="ECO:0000259" key="11">
    <source>
        <dbReference type="PROSITE" id="PS50835"/>
    </source>
</evidence>
<keyword evidence="5 10" id="KW-0472">Membrane</keyword>
<dbReference type="SUPFAM" id="SSF48726">
    <property type="entry name" value="Immunoglobulin"/>
    <property type="match status" value="3"/>
</dbReference>
<dbReference type="PANTHER" id="PTHR12231:SF265">
    <property type="entry name" value="DPR-INTERACTING PROTEIN LAMBDA"/>
    <property type="match status" value="1"/>
</dbReference>
<proteinExistence type="predicted"/>
<comment type="caution">
    <text evidence="12">The sequence shown here is derived from an EMBL/GenBank/DDBJ whole genome shotgun (WGS) entry which is preliminary data.</text>
</comment>
<dbReference type="PROSITE" id="PS50835">
    <property type="entry name" value="IG_LIKE"/>
    <property type="match status" value="3"/>
</dbReference>
<dbReference type="FunFam" id="2.60.40.10:FF:000328">
    <property type="entry name" value="CLUMA_CG000981, isoform A"/>
    <property type="match status" value="1"/>
</dbReference>
<protein>
    <submittedName>
        <fullName evidence="12">Lachesin-like isoform X1</fullName>
    </submittedName>
</protein>
<feature type="domain" description="Ig-like" evidence="11">
    <location>
        <begin position="152"/>
        <end position="246"/>
    </location>
</feature>
<keyword evidence="8" id="KW-0393">Immunoglobulin domain</keyword>
<dbReference type="InterPro" id="IPR051170">
    <property type="entry name" value="Neural/epithelial_adhesion"/>
</dbReference>
<organism evidence="12 13">
    <name type="scientific">Vespula squamosa</name>
    <name type="common">Southern yellow jacket</name>
    <name type="synonym">Wasp</name>
    <dbReference type="NCBI Taxonomy" id="30214"/>
    <lineage>
        <taxon>Eukaryota</taxon>
        <taxon>Metazoa</taxon>
        <taxon>Ecdysozoa</taxon>
        <taxon>Arthropoda</taxon>
        <taxon>Hexapoda</taxon>
        <taxon>Insecta</taxon>
        <taxon>Pterygota</taxon>
        <taxon>Neoptera</taxon>
        <taxon>Endopterygota</taxon>
        <taxon>Hymenoptera</taxon>
        <taxon>Apocrita</taxon>
        <taxon>Aculeata</taxon>
        <taxon>Vespoidea</taxon>
        <taxon>Vespidae</taxon>
        <taxon>Vespinae</taxon>
        <taxon>Vespula</taxon>
    </lineage>
</organism>
<feature type="region of interest" description="Disordered" evidence="9">
    <location>
        <begin position="360"/>
        <end position="401"/>
    </location>
</feature>
<dbReference type="SMART" id="SM00409">
    <property type="entry name" value="IG"/>
    <property type="match status" value="3"/>
</dbReference>
<name>A0ABD2BE50_VESSQ</name>
<dbReference type="Pfam" id="PF07679">
    <property type="entry name" value="I-set"/>
    <property type="match status" value="2"/>
</dbReference>
<evidence type="ECO:0000256" key="2">
    <source>
        <dbReference type="ARBA" id="ARBA00022475"/>
    </source>
</evidence>
<dbReference type="Gene3D" id="2.60.40.10">
    <property type="entry name" value="Immunoglobulins"/>
    <property type="match status" value="3"/>
</dbReference>
<evidence type="ECO:0000256" key="8">
    <source>
        <dbReference type="ARBA" id="ARBA00023319"/>
    </source>
</evidence>
<sequence length="466" mass="52345">MKSYNNRPAVSKIHQQSSWQCVLMAARKLAALLAALLHLCLCQLTPEIIPEFLAPLENHTVIQGRDVSFTCVVNHLQSYRVAWIKSDSRAILAIHTRMVTHNPRLSVTHNGHNTWKLHVSNVQKNDSGSYMCQVNTDPMRSQMGYMEVVVPPDILDDESADGLVTHEGGNLRLRCIATGIPQPTVSWKREDGRKIVLREDGKKQLVDTHDGEILELTGILRQEMGSYLCIASSSVPPRISKRYTISVHFEPLIRVTNQLVGAPVDSDVVLQCYVEASPHAMNTWYRDSGEKLTSNDKYTMSEERLNDYSWQMNLTVKSLKKGDFGGYVCSTVNALGKAEGCVRLQELQLVDKTTPSVLMKNTETRQRKKQITKEKKKTNGGNNNNRRKIPTSGDYDPDSIGNEDDIGTTQVMIGSTLYDGKTDRPLPVPSVSPPWINVNAGSSRQAMIIQNIMFLFFFLLRLMNIF</sequence>
<keyword evidence="2" id="KW-1003">Cell membrane</keyword>
<evidence type="ECO:0000256" key="4">
    <source>
        <dbReference type="ARBA" id="ARBA00022737"/>
    </source>
</evidence>
<dbReference type="EMBL" id="JAUDFV010000110">
    <property type="protein sequence ID" value="KAL2731000.1"/>
    <property type="molecule type" value="Genomic_DNA"/>
</dbReference>
<evidence type="ECO:0000256" key="1">
    <source>
        <dbReference type="ARBA" id="ARBA00004236"/>
    </source>
</evidence>
<accession>A0ABD2BE50</accession>
<dbReference type="InterPro" id="IPR013098">
    <property type="entry name" value="Ig_I-set"/>
</dbReference>
<evidence type="ECO:0000313" key="12">
    <source>
        <dbReference type="EMBL" id="KAL2731000.1"/>
    </source>
</evidence>
<feature type="domain" description="Ig-like" evidence="11">
    <location>
        <begin position="46"/>
        <end position="135"/>
    </location>
</feature>
<keyword evidence="3" id="KW-0732">Signal</keyword>
<dbReference type="SMART" id="SM00408">
    <property type="entry name" value="IGc2"/>
    <property type="match status" value="3"/>
</dbReference>